<feature type="transmembrane region" description="Helical" evidence="4">
    <location>
        <begin position="243"/>
        <end position="264"/>
    </location>
</feature>
<dbReference type="PROSITE" id="PS01124">
    <property type="entry name" value="HTH_ARAC_FAMILY_2"/>
    <property type="match status" value="1"/>
</dbReference>
<evidence type="ECO:0000256" key="3">
    <source>
        <dbReference type="ARBA" id="ARBA00023163"/>
    </source>
</evidence>
<dbReference type="InterPro" id="IPR013783">
    <property type="entry name" value="Ig-like_fold"/>
</dbReference>
<keyword evidence="3" id="KW-0804">Transcription</keyword>
<dbReference type="Gene3D" id="2.60.40.10">
    <property type="entry name" value="Immunoglobulins"/>
    <property type="match status" value="2"/>
</dbReference>
<dbReference type="GO" id="GO:0043565">
    <property type="term" value="F:sequence-specific DNA binding"/>
    <property type="evidence" value="ECO:0007669"/>
    <property type="project" value="InterPro"/>
</dbReference>
<reference evidence="7" key="1">
    <citation type="submission" date="2017-02" db="EMBL/GenBank/DDBJ databases">
        <authorList>
            <person name="Varghese N."/>
            <person name="Submissions S."/>
        </authorList>
    </citation>
    <scope>NUCLEOTIDE SEQUENCE [LARGE SCALE GENOMIC DNA]</scope>
    <source>
        <strain evidence="7">DSM 22385</strain>
    </source>
</reference>
<dbReference type="PANTHER" id="PTHR43280">
    <property type="entry name" value="ARAC-FAMILY TRANSCRIPTIONAL REGULATOR"/>
    <property type="match status" value="1"/>
</dbReference>
<feature type="transmembrane region" description="Helical" evidence="4">
    <location>
        <begin position="307"/>
        <end position="326"/>
    </location>
</feature>
<gene>
    <name evidence="6" type="ORF">SAMN05661099_0817</name>
</gene>
<sequence>MGNTKQYLSTMKKLRPLLAIMFLLIGNAASYAQIRIEIAKMPALLAPEQGLYFASNINSWDPGDPDYKFQKTADGKYFIELPDSLNSFQYKITQGTWAAVEGDEDGKSRPNRTFSVENDPKHLAIEIARWEQGIAYKFQITEIPANTPHDATLYITGSFNNWNPRDERYKLTRLKDGTYRVKVQTELSKIEYKFTRGTWSSVEGRDNGKGLSNRVISTDKAGAEAIQVNVKTWEDLPRSANSLSFYEVLLLCSSIIGVLAVLIIRNIDNYDKEANRWLITLILMTSGFTAARVLTANKDFVEIFPKMLLAPDFILFTYAPVFLFYVQKLLFNAVTPPANWRWHFVLFVLQTIAYVPLFLMDNTELVLGLINQTIPVRTLFAVIGGLAVLVNIAYWLNIRGVINQYKKQSHSSYSYDENLNYLNTVMTIKAACLILGLATSIIFIYGWMYGVDVYSAAERCINWIWFLFSSTSYVLGYFAIYKSKIIKLSTSPLSANHSQSGDSPVHSPDKRNDDAMDEVVMQQFKEKLESYMERSKPYTNPQLSINDLAGKLKIQPHVLSRVINECYEKNFFYFINEYRIDEFKRKLEDPEYKKYKLLSIAYEVGFNSKSAFNRSFKKLTKYSPSEYFASRKMDHCELSQETTP</sequence>
<feature type="transmembrane region" description="Helical" evidence="4">
    <location>
        <begin position="463"/>
        <end position="481"/>
    </location>
</feature>
<dbReference type="PANTHER" id="PTHR43280:SF29">
    <property type="entry name" value="ARAC-FAMILY TRANSCRIPTIONAL REGULATOR"/>
    <property type="match status" value="1"/>
</dbReference>
<evidence type="ECO:0000313" key="6">
    <source>
        <dbReference type="EMBL" id="SKB35361.1"/>
    </source>
</evidence>
<dbReference type="Gene3D" id="1.10.10.60">
    <property type="entry name" value="Homeodomain-like"/>
    <property type="match status" value="2"/>
</dbReference>
<dbReference type="SMART" id="SM00342">
    <property type="entry name" value="HTH_ARAC"/>
    <property type="match status" value="1"/>
</dbReference>
<evidence type="ECO:0000259" key="5">
    <source>
        <dbReference type="PROSITE" id="PS01124"/>
    </source>
</evidence>
<feature type="transmembrane region" description="Helical" evidence="4">
    <location>
        <begin position="338"/>
        <end position="359"/>
    </location>
</feature>
<dbReference type="InterPro" id="IPR018060">
    <property type="entry name" value="HTH_AraC"/>
</dbReference>
<dbReference type="SUPFAM" id="SSF46689">
    <property type="entry name" value="Homeodomain-like"/>
    <property type="match status" value="1"/>
</dbReference>
<dbReference type="AlphaFoldDB" id="A0A1T5AK24"/>
<dbReference type="GO" id="GO:0003700">
    <property type="term" value="F:DNA-binding transcription factor activity"/>
    <property type="evidence" value="ECO:0007669"/>
    <property type="project" value="InterPro"/>
</dbReference>
<accession>A0A1T5AK24</accession>
<dbReference type="SMART" id="SM01065">
    <property type="entry name" value="CBM_2"/>
    <property type="match status" value="1"/>
</dbReference>
<feature type="transmembrane region" description="Helical" evidence="4">
    <location>
        <begin position="379"/>
        <end position="398"/>
    </location>
</feature>
<keyword evidence="4" id="KW-1133">Transmembrane helix</keyword>
<keyword evidence="4" id="KW-0812">Transmembrane</keyword>
<dbReference type="InterPro" id="IPR013784">
    <property type="entry name" value="Carb-bd-like_fold"/>
</dbReference>
<name>A0A1T5AK24_9SPHI</name>
<dbReference type="Proteomes" id="UP000189981">
    <property type="component" value="Unassembled WGS sequence"/>
</dbReference>
<dbReference type="Pfam" id="PF12833">
    <property type="entry name" value="HTH_18"/>
    <property type="match status" value="1"/>
</dbReference>
<feature type="transmembrane region" description="Helical" evidence="4">
    <location>
        <begin position="276"/>
        <end position="295"/>
    </location>
</feature>
<protein>
    <submittedName>
        <fullName evidence="6">Helix-turn-helix domain-containing protein</fullName>
    </submittedName>
</protein>
<feature type="transmembrane region" description="Helical" evidence="4">
    <location>
        <begin position="419"/>
        <end position="448"/>
    </location>
</feature>
<dbReference type="STRING" id="572036.SAMN05661099_0817"/>
<dbReference type="CDD" id="cd02859">
    <property type="entry name" value="E_set_AMPKbeta_like_N"/>
    <property type="match status" value="1"/>
</dbReference>
<evidence type="ECO:0000256" key="1">
    <source>
        <dbReference type="ARBA" id="ARBA00023015"/>
    </source>
</evidence>
<organism evidence="6 7">
    <name type="scientific">Daejeonella lutea</name>
    <dbReference type="NCBI Taxonomy" id="572036"/>
    <lineage>
        <taxon>Bacteria</taxon>
        <taxon>Pseudomonadati</taxon>
        <taxon>Bacteroidota</taxon>
        <taxon>Sphingobacteriia</taxon>
        <taxon>Sphingobacteriales</taxon>
        <taxon>Sphingobacteriaceae</taxon>
        <taxon>Daejeonella</taxon>
    </lineage>
</organism>
<dbReference type="EMBL" id="FUYR01000001">
    <property type="protein sequence ID" value="SKB35361.1"/>
    <property type="molecule type" value="Genomic_DNA"/>
</dbReference>
<keyword evidence="4" id="KW-0472">Membrane</keyword>
<dbReference type="SUPFAM" id="SSF49452">
    <property type="entry name" value="Starch-binding domain-like"/>
    <property type="match status" value="1"/>
</dbReference>
<dbReference type="InterPro" id="IPR009057">
    <property type="entry name" value="Homeodomain-like_sf"/>
</dbReference>
<evidence type="ECO:0000256" key="4">
    <source>
        <dbReference type="SAM" id="Phobius"/>
    </source>
</evidence>
<keyword evidence="2" id="KW-0238">DNA-binding</keyword>
<keyword evidence="1" id="KW-0805">Transcription regulation</keyword>
<dbReference type="GO" id="GO:2001070">
    <property type="term" value="F:starch binding"/>
    <property type="evidence" value="ECO:0007669"/>
    <property type="project" value="InterPro"/>
</dbReference>
<dbReference type="InterPro" id="IPR002044">
    <property type="entry name" value="CBM20"/>
</dbReference>
<proteinExistence type="predicted"/>
<evidence type="ECO:0000256" key="2">
    <source>
        <dbReference type="ARBA" id="ARBA00023125"/>
    </source>
</evidence>
<keyword evidence="7" id="KW-1185">Reference proteome</keyword>
<dbReference type="OrthoDB" id="9779074at2"/>
<evidence type="ECO:0000313" key="7">
    <source>
        <dbReference type="Proteomes" id="UP000189981"/>
    </source>
</evidence>
<feature type="domain" description="HTH araC/xylS-type" evidence="5">
    <location>
        <begin position="526"/>
        <end position="630"/>
    </location>
</feature>